<evidence type="ECO:0000259" key="3">
    <source>
        <dbReference type="Pfam" id="PF14016"/>
    </source>
</evidence>
<feature type="domain" description="DUF4232" evidence="3">
    <location>
        <begin position="162"/>
        <end position="297"/>
    </location>
</feature>
<reference evidence="5" key="1">
    <citation type="journal article" date="2019" name="Int. J. Syst. Evol. Microbiol.">
        <title>The Global Catalogue of Microorganisms (GCM) 10K type strain sequencing project: providing services to taxonomists for standard genome sequencing and annotation.</title>
        <authorList>
            <consortium name="The Broad Institute Genomics Platform"/>
            <consortium name="The Broad Institute Genome Sequencing Center for Infectious Disease"/>
            <person name="Wu L."/>
            <person name="Ma J."/>
        </authorList>
    </citation>
    <scope>NUCLEOTIDE SEQUENCE [LARGE SCALE GENOMIC DNA]</scope>
    <source>
        <strain evidence="5">JCM 13852</strain>
    </source>
</reference>
<dbReference type="EMBL" id="JBHSPC010000083">
    <property type="protein sequence ID" value="MFC5673291.1"/>
    <property type="molecule type" value="Genomic_DNA"/>
</dbReference>
<dbReference type="InterPro" id="IPR025326">
    <property type="entry name" value="DUF4232"/>
</dbReference>
<evidence type="ECO:0000256" key="1">
    <source>
        <dbReference type="SAM" id="MobiDB-lite"/>
    </source>
</evidence>
<name>A0ABW0XXV5_9ACTN</name>
<dbReference type="RefSeq" id="WP_381216859.1">
    <property type="nucleotide sequence ID" value="NZ_JBHSPC010000083.1"/>
</dbReference>
<feature type="region of interest" description="Disordered" evidence="1">
    <location>
        <begin position="32"/>
        <end position="63"/>
    </location>
</feature>
<accession>A0ABW0XXV5</accession>
<sequence>MHSFRTLPAVTAGVTGTLAGVLLLTACGSERAAPGGAGPTDDVAASGSSCATPPPGDPSGLERDGVRITGFTPGADGCARFEITHEGTEPHTYMVTFTVLSASGTVLDSIVRTVESVAPGRTVEGPDPLEGTRSGVQEASGIGISQVRSVPADEAPSSAGPCPASGVRVYADEGSAAMGLRALSVHLENCGSGPYGLHGYPEVQPLDEEHEPTDGVQVLHGGDAIASGTGAEGDPQPLVLAPGEGARAGLVWRNTVRHGTAVHAPYARVRAKSGADWVTVVPELDLGTTGRLGVGPWKKDAEEDRTPPSGLPPTALPTFSDLPAHP</sequence>
<organism evidence="4 5">
    <name type="scientific">Streptomyces incanus</name>
    <dbReference type="NCBI Taxonomy" id="887453"/>
    <lineage>
        <taxon>Bacteria</taxon>
        <taxon>Bacillati</taxon>
        <taxon>Actinomycetota</taxon>
        <taxon>Actinomycetes</taxon>
        <taxon>Kitasatosporales</taxon>
        <taxon>Streptomycetaceae</taxon>
        <taxon>Streptomyces</taxon>
    </lineage>
</organism>
<feature type="compositionally biased region" description="Basic and acidic residues" evidence="1">
    <location>
        <begin position="297"/>
        <end position="306"/>
    </location>
</feature>
<evidence type="ECO:0000256" key="2">
    <source>
        <dbReference type="SAM" id="SignalP"/>
    </source>
</evidence>
<evidence type="ECO:0000313" key="5">
    <source>
        <dbReference type="Proteomes" id="UP001596183"/>
    </source>
</evidence>
<keyword evidence="5" id="KW-1185">Reference proteome</keyword>
<comment type="caution">
    <text evidence="4">The sequence shown here is derived from an EMBL/GenBank/DDBJ whole genome shotgun (WGS) entry which is preliminary data.</text>
</comment>
<proteinExistence type="predicted"/>
<protein>
    <submittedName>
        <fullName evidence="4">DUF4232 domain-containing protein</fullName>
    </submittedName>
</protein>
<dbReference type="Pfam" id="PF14016">
    <property type="entry name" value="DUF4232"/>
    <property type="match status" value="1"/>
</dbReference>
<dbReference type="Proteomes" id="UP001596183">
    <property type="component" value="Unassembled WGS sequence"/>
</dbReference>
<dbReference type="PROSITE" id="PS51257">
    <property type="entry name" value="PROKAR_LIPOPROTEIN"/>
    <property type="match status" value="1"/>
</dbReference>
<feature type="chain" id="PRO_5047264961" evidence="2">
    <location>
        <begin position="33"/>
        <end position="326"/>
    </location>
</feature>
<feature type="signal peptide" evidence="2">
    <location>
        <begin position="1"/>
        <end position="32"/>
    </location>
</feature>
<gene>
    <name evidence="4" type="ORF">ACFP2V_25245</name>
</gene>
<feature type="region of interest" description="Disordered" evidence="1">
    <location>
        <begin position="288"/>
        <end position="326"/>
    </location>
</feature>
<keyword evidence="2" id="KW-0732">Signal</keyword>
<evidence type="ECO:0000313" key="4">
    <source>
        <dbReference type="EMBL" id="MFC5673291.1"/>
    </source>
</evidence>